<keyword evidence="1" id="KW-0808">Transferase</keyword>
<comment type="caution">
    <text evidence="1">The sequence shown here is derived from an EMBL/GenBank/DDBJ whole genome shotgun (WGS) entry which is preliminary data.</text>
</comment>
<reference evidence="1 2" key="1">
    <citation type="submission" date="2019-09" db="EMBL/GenBank/DDBJ databases">
        <authorList>
            <person name="Kritzky A."/>
            <person name="Schelkanova E.Y."/>
            <person name="Alkhova Z.V."/>
            <person name="Smirnova N.I."/>
        </authorList>
    </citation>
    <scope>NUCLEOTIDE SEQUENCE [LARGE SCALE GENOMIC DNA]</scope>
    <source>
        <strain evidence="1 2">M1526</strain>
    </source>
</reference>
<dbReference type="Proteomes" id="UP000323225">
    <property type="component" value="Unassembled WGS sequence"/>
</dbReference>
<dbReference type="EMBL" id="VUAA01000074">
    <property type="protein sequence ID" value="KAA1252455.1"/>
    <property type="molecule type" value="Genomic_DNA"/>
</dbReference>
<dbReference type="GO" id="GO:0016740">
    <property type="term" value="F:transferase activity"/>
    <property type="evidence" value="ECO:0007669"/>
    <property type="project" value="UniProtKB-KW"/>
</dbReference>
<proteinExistence type="predicted"/>
<dbReference type="Gene3D" id="3.40.630.30">
    <property type="match status" value="1"/>
</dbReference>
<name>A0A5Q6PC48_VIBCL</name>
<protein>
    <submittedName>
        <fullName evidence="1">Acetyltransferase</fullName>
    </submittedName>
</protein>
<dbReference type="AlphaFoldDB" id="A0A5Q6PC48"/>
<organism evidence="1 2">
    <name type="scientific">Vibrio cholerae</name>
    <dbReference type="NCBI Taxonomy" id="666"/>
    <lineage>
        <taxon>Bacteria</taxon>
        <taxon>Pseudomonadati</taxon>
        <taxon>Pseudomonadota</taxon>
        <taxon>Gammaproteobacteria</taxon>
        <taxon>Vibrionales</taxon>
        <taxon>Vibrionaceae</taxon>
        <taxon>Vibrio</taxon>
    </lineage>
</organism>
<dbReference type="SUPFAM" id="SSF55729">
    <property type="entry name" value="Acyl-CoA N-acyltransferases (Nat)"/>
    <property type="match status" value="1"/>
</dbReference>
<evidence type="ECO:0000313" key="1">
    <source>
        <dbReference type="EMBL" id="KAA1252455.1"/>
    </source>
</evidence>
<evidence type="ECO:0000313" key="2">
    <source>
        <dbReference type="Proteomes" id="UP000323225"/>
    </source>
</evidence>
<accession>A0A5Q6PC48</accession>
<gene>
    <name evidence="1" type="ORF">F0M16_22865</name>
</gene>
<feature type="non-terminal residue" evidence="1">
    <location>
        <position position="125"/>
    </location>
</feature>
<sequence length="125" mass="14049">MLNDNGEILAYFSLTFKEVSLVHSGISKGKIKRLDGINKNAEKIKAYLIGQIGKNFSVEPNKITLELILDEVYAIINEAKALVGGRAVILECDKNPKLIELYKKNGFDELIHTPHEPLVTMYTYI</sequence>
<dbReference type="InterPro" id="IPR016181">
    <property type="entry name" value="Acyl_CoA_acyltransferase"/>
</dbReference>